<dbReference type="OrthoDB" id="10467017at2759"/>
<comment type="caution">
    <text evidence="2">The sequence shown here is derived from an EMBL/GenBank/DDBJ whole genome shotgun (WGS) entry which is preliminary data.</text>
</comment>
<gene>
    <name evidence="2" type="ORF">BCR33DRAFT_721698</name>
</gene>
<protein>
    <submittedName>
        <fullName evidence="2">Uncharacterized protein</fullName>
    </submittedName>
</protein>
<dbReference type="Proteomes" id="UP000193642">
    <property type="component" value="Unassembled WGS sequence"/>
</dbReference>
<feature type="compositionally biased region" description="Basic and acidic residues" evidence="1">
    <location>
        <begin position="164"/>
        <end position="201"/>
    </location>
</feature>
<feature type="compositionally biased region" description="Basic residues" evidence="1">
    <location>
        <begin position="259"/>
        <end position="271"/>
    </location>
</feature>
<feature type="compositionally biased region" description="Basic and acidic residues" evidence="1">
    <location>
        <begin position="144"/>
        <end position="157"/>
    </location>
</feature>
<evidence type="ECO:0000256" key="1">
    <source>
        <dbReference type="SAM" id="MobiDB-lite"/>
    </source>
</evidence>
<evidence type="ECO:0000313" key="3">
    <source>
        <dbReference type="Proteomes" id="UP000193642"/>
    </source>
</evidence>
<name>A0A1Y2BR06_9FUNG</name>
<feature type="region of interest" description="Disordered" evidence="1">
    <location>
        <begin position="1"/>
        <end position="23"/>
    </location>
</feature>
<feature type="compositionally biased region" description="Basic and acidic residues" evidence="1">
    <location>
        <begin position="242"/>
        <end position="253"/>
    </location>
</feature>
<evidence type="ECO:0000313" key="2">
    <source>
        <dbReference type="EMBL" id="ORY37057.1"/>
    </source>
</evidence>
<sequence length="429" mass="47968">ANINNNNTRASVPWSAKAKQPQHPTLAAVNLNKTNSVKASDSHVQMREEQIELEFDDDDEMMVELPDLPPPTTYATHLNQAEHSRGKKVEKTILTSTSTKQSAAISKPIVSRQNPFFIDDDVSEEEEEKLAIPKTKKRVSTLSKDSHNQEDIYHFSDEDNDKIDEERLTTTHAKPTRDSKHRVPDSKAADDDSDDADKTFVVDDQSEYGMFGNDDEMSTTKRSNVMQIDGEVSDDGDMEYVEAPKEGRGKSRGEVAVGKAKRGRKNTKRKRGGNDEEGDYDGEGVETSFKSRESSGGPSQYELELTEMIQAADGILETVIAERFNALQTLANKNEGDFEDQKSCTSKVRRQETTMCKTFHESLSLWSHVASFHKEAEATFRANKTQAMGLIEKMNGRVQSIVGQTKVMVEREYDTSRVKEQLAALMGSA</sequence>
<keyword evidence="3" id="KW-1185">Reference proteome</keyword>
<dbReference type="AlphaFoldDB" id="A0A1Y2BR06"/>
<feature type="non-terminal residue" evidence="2">
    <location>
        <position position="1"/>
    </location>
</feature>
<feature type="region of interest" description="Disordered" evidence="1">
    <location>
        <begin position="123"/>
        <end position="299"/>
    </location>
</feature>
<accession>A0A1Y2BR06</accession>
<reference evidence="2 3" key="1">
    <citation type="submission" date="2016-07" db="EMBL/GenBank/DDBJ databases">
        <title>Pervasive Adenine N6-methylation of Active Genes in Fungi.</title>
        <authorList>
            <consortium name="DOE Joint Genome Institute"/>
            <person name="Mondo S.J."/>
            <person name="Dannebaum R.O."/>
            <person name="Kuo R.C."/>
            <person name="Labutti K."/>
            <person name="Haridas S."/>
            <person name="Kuo A."/>
            <person name="Salamov A."/>
            <person name="Ahrendt S.R."/>
            <person name="Lipzen A."/>
            <person name="Sullivan W."/>
            <person name="Andreopoulos W.B."/>
            <person name="Clum A."/>
            <person name="Lindquist E."/>
            <person name="Daum C."/>
            <person name="Ramamoorthy G.K."/>
            <person name="Gryganskyi A."/>
            <person name="Culley D."/>
            <person name="Magnuson J.K."/>
            <person name="James T.Y."/>
            <person name="O'Malley M.A."/>
            <person name="Stajich J.E."/>
            <person name="Spatafora J.W."/>
            <person name="Visel A."/>
            <person name="Grigoriev I.V."/>
        </authorList>
    </citation>
    <scope>NUCLEOTIDE SEQUENCE [LARGE SCALE GENOMIC DNA]</scope>
    <source>
        <strain evidence="2 3">JEL800</strain>
    </source>
</reference>
<organism evidence="2 3">
    <name type="scientific">Rhizoclosmatium globosum</name>
    <dbReference type="NCBI Taxonomy" id="329046"/>
    <lineage>
        <taxon>Eukaryota</taxon>
        <taxon>Fungi</taxon>
        <taxon>Fungi incertae sedis</taxon>
        <taxon>Chytridiomycota</taxon>
        <taxon>Chytridiomycota incertae sedis</taxon>
        <taxon>Chytridiomycetes</taxon>
        <taxon>Chytridiales</taxon>
        <taxon>Chytriomycetaceae</taxon>
        <taxon>Rhizoclosmatium</taxon>
    </lineage>
</organism>
<dbReference type="EMBL" id="MCGO01000052">
    <property type="protein sequence ID" value="ORY37057.1"/>
    <property type="molecule type" value="Genomic_DNA"/>
</dbReference>
<feature type="compositionally biased region" description="Acidic residues" evidence="1">
    <location>
        <begin position="231"/>
        <end position="240"/>
    </location>
</feature>
<feature type="compositionally biased region" description="Acidic residues" evidence="1">
    <location>
        <begin position="275"/>
        <end position="284"/>
    </location>
</feature>
<feature type="compositionally biased region" description="Polar residues" evidence="1">
    <location>
        <begin position="1"/>
        <end position="10"/>
    </location>
</feature>
<proteinExistence type="predicted"/>